<comment type="caution">
    <text evidence="1">The sequence shown here is derived from an EMBL/GenBank/DDBJ whole genome shotgun (WGS) entry which is preliminary data.</text>
</comment>
<keyword evidence="2" id="KW-1185">Reference proteome</keyword>
<sequence>MIKTFTHNELIQYVYDELPNDVKTNLECALQTDDDLAEECAELLISKRSLERVSKGPRQSCISNILLYSKTFNMQS</sequence>
<proteinExistence type="predicted"/>
<protein>
    <submittedName>
        <fullName evidence="1">Uncharacterized protein</fullName>
    </submittedName>
</protein>
<dbReference type="RefSeq" id="WP_200507299.1">
    <property type="nucleotide sequence ID" value="NZ_JAEHFX010000009.1"/>
</dbReference>
<dbReference type="Proteomes" id="UP000644147">
    <property type="component" value="Unassembled WGS sequence"/>
</dbReference>
<dbReference type="EMBL" id="JAEHFX010000009">
    <property type="protein sequence ID" value="MBK0404459.1"/>
    <property type="molecule type" value="Genomic_DNA"/>
</dbReference>
<reference evidence="1 2" key="1">
    <citation type="submission" date="2020-12" db="EMBL/GenBank/DDBJ databases">
        <title>Bacterial novel species Adhaeribacter sp. BT258 isolated from soil.</title>
        <authorList>
            <person name="Jung H.-Y."/>
        </authorList>
    </citation>
    <scope>NUCLEOTIDE SEQUENCE [LARGE SCALE GENOMIC DNA]</scope>
    <source>
        <strain evidence="1 2">BT258</strain>
    </source>
</reference>
<gene>
    <name evidence="1" type="ORF">I5M27_15780</name>
</gene>
<accession>A0ABS1C529</accession>
<organism evidence="1 2">
    <name type="scientific">Adhaeribacter terrigena</name>
    <dbReference type="NCBI Taxonomy" id="2793070"/>
    <lineage>
        <taxon>Bacteria</taxon>
        <taxon>Pseudomonadati</taxon>
        <taxon>Bacteroidota</taxon>
        <taxon>Cytophagia</taxon>
        <taxon>Cytophagales</taxon>
        <taxon>Hymenobacteraceae</taxon>
        <taxon>Adhaeribacter</taxon>
    </lineage>
</organism>
<evidence type="ECO:0000313" key="2">
    <source>
        <dbReference type="Proteomes" id="UP000644147"/>
    </source>
</evidence>
<evidence type="ECO:0000313" key="1">
    <source>
        <dbReference type="EMBL" id="MBK0404459.1"/>
    </source>
</evidence>
<name>A0ABS1C529_9BACT</name>